<organism evidence="3 4">
    <name type="scientific">Lachnellula occidentalis</name>
    <dbReference type="NCBI Taxonomy" id="215460"/>
    <lineage>
        <taxon>Eukaryota</taxon>
        <taxon>Fungi</taxon>
        <taxon>Dikarya</taxon>
        <taxon>Ascomycota</taxon>
        <taxon>Pezizomycotina</taxon>
        <taxon>Leotiomycetes</taxon>
        <taxon>Helotiales</taxon>
        <taxon>Lachnaceae</taxon>
        <taxon>Lachnellula</taxon>
    </lineage>
</organism>
<feature type="region of interest" description="Disordered" evidence="1">
    <location>
        <begin position="607"/>
        <end position="723"/>
    </location>
</feature>
<dbReference type="InterPro" id="IPR017884">
    <property type="entry name" value="SANT_dom"/>
</dbReference>
<dbReference type="SUPFAM" id="SSF46689">
    <property type="entry name" value="Homeodomain-like"/>
    <property type="match status" value="1"/>
</dbReference>
<dbReference type="Proteomes" id="UP000443090">
    <property type="component" value="Unassembled WGS sequence"/>
</dbReference>
<feature type="region of interest" description="Disordered" evidence="1">
    <location>
        <begin position="1"/>
        <end position="137"/>
    </location>
</feature>
<feature type="compositionally biased region" description="Basic and acidic residues" evidence="1">
    <location>
        <begin position="496"/>
        <end position="515"/>
    </location>
</feature>
<accession>A0A8H8S7B6</accession>
<dbReference type="GO" id="GO:0001181">
    <property type="term" value="F:RNA polymerase I general transcription initiation factor activity"/>
    <property type="evidence" value="ECO:0007669"/>
    <property type="project" value="TreeGrafter"/>
</dbReference>
<dbReference type="SMART" id="SM00717">
    <property type="entry name" value="SANT"/>
    <property type="match status" value="1"/>
</dbReference>
<proteinExistence type="predicted"/>
<dbReference type="CDD" id="cd00167">
    <property type="entry name" value="SANT"/>
    <property type="match status" value="1"/>
</dbReference>
<dbReference type="PANTHER" id="PTHR28079">
    <property type="entry name" value="RNA POLYMERASE I-SPECIFIC TRANSCRIPTION INITIATION FACTOR RRN5"/>
    <property type="match status" value="1"/>
</dbReference>
<feature type="compositionally biased region" description="Basic residues" evidence="1">
    <location>
        <begin position="459"/>
        <end position="469"/>
    </location>
</feature>
<feature type="compositionally biased region" description="Basic and acidic residues" evidence="1">
    <location>
        <begin position="633"/>
        <end position="648"/>
    </location>
</feature>
<dbReference type="EMBL" id="QGMI01000121">
    <property type="protein sequence ID" value="TVY46910.1"/>
    <property type="molecule type" value="Genomic_DNA"/>
</dbReference>
<feature type="compositionally biased region" description="Acidic residues" evidence="1">
    <location>
        <begin position="485"/>
        <end position="495"/>
    </location>
</feature>
<feature type="region of interest" description="Disordered" evidence="1">
    <location>
        <begin position="434"/>
        <end position="515"/>
    </location>
</feature>
<comment type="caution">
    <text evidence="3">The sequence shown here is derived from an EMBL/GenBank/DDBJ whole genome shotgun (WGS) entry which is preliminary data.</text>
</comment>
<feature type="compositionally biased region" description="Acidic residues" evidence="1">
    <location>
        <begin position="688"/>
        <end position="697"/>
    </location>
</feature>
<feature type="compositionally biased region" description="Acidic residues" evidence="1">
    <location>
        <begin position="664"/>
        <end position="678"/>
    </location>
</feature>
<feature type="compositionally biased region" description="Polar residues" evidence="1">
    <location>
        <begin position="60"/>
        <end position="75"/>
    </location>
</feature>
<dbReference type="Gene3D" id="1.10.10.60">
    <property type="entry name" value="Homeodomain-like"/>
    <property type="match status" value="1"/>
</dbReference>
<protein>
    <recommendedName>
        <fullName evidence="2">SANT domain-containing protein</fullName>
    </recommendedName>
</protein>
<evidence type="ECO:0000256" key="1">
    <source>
        <dbReference type="SAM" id="MobiDB-lite"/>
    </source>
</evidence>
<dbReference type="PANTHER" id="PTHR28079:SF1">
    <property type="entry name" value="RNA POLYMERASE I-SPECIFIC TRANSCRIPTION INITIATION FACTOR RRN5"/>
    <property type="match status" value="1"/>
</dbReference>
<evidence type="ECO:0000313" key="3">
    <source>
        <dbReference type="EMBL" id="TVY46910.1"/>
    </source>
</evidence>
<dbReference type="GO" id="GO:0000182">
    <property type="term" value="F:rDNA binding"/>
    <property type="evidence" value="ECO:0007669"/>
    <property type="project" value="TreeGrafter"/>
</dbReference>
<dbReference type="InterPro" id="IPR039601">
    <property type="entry name" value="Rrn5"/>
</dbReference>
<dbReference type="InterPro" id="IPR001005">
    <property type="entry name" value="SANT/Myb"/>
</dbReference>
<feature type="compositionally biased region" description="Acidic residues" evidence="1">
    <location>
        <begin position="711"/>
        <end position="723"/>
    </location>
</feature>
<feature type="domain" description="SANT" evidence="2">
    <location>
        <begin position="177"/>
        <end position="220"/>
    </location>
</feature>
<evidence type="ECO:0000313" key="4">
    <source>
        <dbReference type="Proteomes" id="UP000443090"/>
    </source>
</evidence>
<sequence length="723" mass="81338">MTGGMMETEDPDALGGPFPFPDEDSGSAYEKSESEQSLSDEEGNADSRASNSGKGRRTKISNMATSDRSGDNSDIASGMEESQDEAFMEEQTRQNATTWAATFQAPESPSEIKALHRPSTSRPRKRKSDKPASGLRAKRLKTYDKNEYREFLHTNIRDVATRLIPGGNEHSLPKTQIGISIWTSEEKDRFYSALQRLGRDDIHGIAERIGSKSEQEVQEYILLLNEGLLEKISHEDRYLPLKEIPAAVEISEECCAVSEKAADFLVSRQELHEEKVEKAKWGDTWLVTETVARRLDKYRRGGEGEAAIDQVLPATNLFNLRNWLELSSRVFMNSNVDDNWQALAEKGENPAIRATAFEDFHSLAFNHTKRLLQTTLFCAMSREKATRSKKVKHAEVKSDDVEAAVAILKMKGDNNEFWVKAARRNRLQVVNDESTGDEDVAMSYDEVESELQSTERIRPRSLSRSRSRSISRPVDDPSDSSSDSSVDDTSTDENDGEHSSSGHETDSSNRPERAQNRAHAHLVAALYAEEAVAEAHDMRASKAEEIELWKILEQEPPDEIIKDELVDEGEQIKGISQTRDGEDWRERIEAMSAWEVFKEPVPEEAFRKNWRRKSRRASRKRERDVADVDSDDSEAREGNKSDRLVVESDEREDEAAGSNSEQSDVLEVESDERDDEAAAADSNPGQSDVEELDDDDEGHVAGHRSVSVESEISEQQDDTIIEH</sequence>
<keyword evidence="4" id="KW-1185">Reference proteome</keyword>
<dbReference type="GO" id="GO:0006361">
    <property type="term" value="P:transcription initiation at RNA polymerase I promoter"/>
    <property type="evidence" value="ECO:0007669"/>
    <property type="project" value="TreeGrafter"/>
</dbReference>
<feature type="compositionally biased region" description="Acidic residues" evidence="1">
    <location>
        <begin position="434"/>
        <end position="449"/>
    </location>
</feature>
<feature type="compositionally biased region" description="Basic residues" evidence="1">
    <location>
        <begin position="608"/>
        <end position="620"/>
    </location>
</feature>
<dbReference type="OrthoDB" id="2240312at2759"/>
<dbReference type="AlphaFoldDB" id="A0A8H8S7B6"/>
<feature type="compositionally biased region" description="Polar residues" evidence="1">
    <location>
        <begin position="93"/>
        <end position="107"/>
    </location>
</feature>
<gene>
    <name evidence="3" type="ORF">LOCC1_G003382</name>
</gene>
<reference evidence="3 4" key="1">
    <citation type="submission" date="2018-05" db="EMBL/GenBank/DDBJ databases">
        <title>Genome sequencing and assembly of the regulated plant pathogen Lachnellula willkommii and related sister species for the development of diagnostic species identification markers.</title>
        <authorList>
            <person name="Giroux E."/>
            <person name="Bilodeau G."/>
        </authorList>
    </citation>
    <scope>NUCLEOTIDE SEQUENCE [LARGE SCALE GENOMIC DNA]</scope>
    <source>
        <strain evidence="3 4">CBS 160.35</strain>
    </source>
</reference>
<dbReference type="GO" id="GO:0042790">
    <property type="term" value="P:nucleolar large rRNA transcription by RNA polymerase I"/>
    <property type="evidence" value="ECO:0007669"/>
    <property type="project" value="InterPro"/>
</dbReference>
<dbReference type="PROSITE" id="PS51293">
    <property type="entry name" value="SANT"/>
    <property type="match status" value="1"/>
</dbReference>
<dbReference type="InterPro" id="IPR009057">
    <property type="entry name" value="Homeodomain-like_sf"/>
</dbReference>
<name>A0A8H8S7B6_9HELO</name>
<dbReference type="GO" id="GO:0000500">
    <property type="term" value="C:RNA polymerase I upstream activating factor complex"/>
    <property type="evidence" value="ECO:0007669"/>
    <property type="project" value="InterPro"/>
</dbReference>
<evidence type="ECO:0000259" key="2">
    <source>
        <dbReference type="PROSITE" id="PS51293"/>
    </source>
</evidence>